<keyword evidence="3 5" id="KW-1133">Transmembrane helix</keyword>
<dbReference type="Gene3D" id="1.20.1250.20">
    <property type="entry name" value="MFS general substrate transporter like domains"/>
    <property type="match status" value="1"/>
</dbReference>
<evidence type="ECO:0000256" key="1">
    <source>
        <dbReference type="ARBA" id="ARBA00004141"/>
    </source>
</evidence>
<dbReference type="GO" id="GO:0016020">
    <property type="term" value="C:membrane"/>
    <property type="evidence" value="ECO:0007669"/>
    <property type="project" value="UniProtKB-SubCell"/>
</dbReference>
<feature type="transmembrane region" description="Helical" evidence="5">
    <location>
        <begin position="6"/>
        <end position="27"/>
    </location>
</feature>
<evidence type="ECO:0000256" key="2">
    <source>
        <dbReference type="ARBA" id="ARBA00022692"/>
    </source>
</evidence>
<gene>
    <name evidence="7" type="ORF">F3Y22_tig00110384pilonHSYRG00740</name>
</gene>
<keyword evidence="2 5" id="KW-0812">Transmembrane</keyword>
<dbReference type="InterPro" id="IPR020846">
    <property type="entry name" value="MFS_dom"/>
</dbReference>
<dbReference type="PROSITE" id="PS50850">
    <property type="entry name" value="MFS"/>
    <property type="match status" value="1"/>
</dbReference>
<dbReference type="SUPFAM" id="SSF103473">
    <property type="entry name" value="MFS general substrate transporter"/>
    <property type="match status" value="1"/>
</dbReference>
<name>A0A6A3ASY9_HIBSY</name>
<feature type="transmembrane region" description="Helical" evidence="5">
    <location>
        <begin position="213"/>
        <end position="237"/>
    </location>
</feature>
<keyword evidence="4 5" id="KW-0472">Membrane</keyword>
<organism evidence="7 8">
    <name type="scientific">Hibiscus syriacus</name>
    <name type="common">Rose of Sharon</name>
    <dbReference type="NCBI Taxonomy" id="106335"/>
    <lineage>
        <taxon>Eukaryota</taxon>
        <taxon>Viridiplantae</taxon>
        <taxon>Streptophyta</taxon>
        <taxon>Embryophyta</taxon>
        <taxon>Tracheophyta</taxon>
        <taxon>Spermatophyta</taxon>
        <taxon>Magnoliopsida</taxon>
        <taxon>eudicotyledons</taxon>
        <taxon>Gunneridae</taxon>
        <taxon>Pentapetalae</taxon>
        <taxon>rosids</taxon>
        <taxon>malvids</taxon>
        <taxon>Malvales</taxon>
        <taxon>Malvaceae</taxon>
        <taxon>Malvoideae</taxon>
        <taxon>Hibiscus</taxon>
    </lineage>
</organism>
<comment type="subcellular location">
    <subcellularLocation>
        <location evidence="1">Membrane</location>
        <topology evidence="1">Multi-pass membrane protein</topology>
    </subcellularLocation>
</comment>
<dbReference type="InterPro" id="IPR010658">
    <property type="entry name" value="Nodulin-like"/>
</dbReference>
<evidence type="ECO:0000259" key="6">
    <source>
        <dbReference type="PROSITE" id="PS50850"/>
    </source>
</evidence>
<reference evidence="7" key="1">
    <citation type="submission" date="2019-09" db="EMBL/GenBank/DDBJ databases">
        <title>Draft genome information of white flower Hibiscus syriacus.</title>
        <authorList>
            <person name="Kim Y.-M."/>
        </authorList>
    </citation>
    <scope>NUCLEOTIDE SEQUENCE [LARGE SCALE GENOMIC DNA]</scope>
    <source>
        <strain evidence="7">YM2019G1</strain>
    </source>
</reference>
<dbReference type="PANTHER" id="PTHR21576">
    <property type="entry name" value="UNCHARACTERIZED NODULIN-LIKE PROTEIN"/>
    <property type="match status" value="1"/>
</dbReference>
<evidence type="ECO:0000313" key="7">
    <source>
        <dbReference type="EMBL" id="KAE8707396.1"/>
    </source>
</evidence>
<feature type="transmembrane region" description="Helical" evidence="5">
    <location>
        <begin position="252"/>
        <end position="275"/>
    </location>
</feature>
<feature type="transmembrane region" description="Helical" evidence="5">
    <location>
        <begin position="179"/>
        <end position="201"/>
    </location>
</feature>
<feature type="transmembrane region" description="Helical" evidence="5">
    <location>
        <begin position="124"/>
        <end position="142"/>
    </location>
</feature>
<evidence type="ECO:0000256" key="3">
    <source>
        <dbReference type="ARBA" id="ARBA00022989"/>
    </source>
</evidence>
<protein>
    <submittedName>
        <fullName evidence="7">Transcription initiation factor IIB-2-like</fullName>
    </submittedName>
</protein>
<dbReference type="Pfam" id="PF23262">
    <property type="entry name" value="NFD4_C"/>
    <property type="match status" value="1"/>
</dbReference>
<dbReference type="InterPro" id="IPR036259">
    <property type="entry name" value="MFS_trans_sf"/>
</dbReference>
<proteinExistence type="predicted"/>
<dbReference type="GO" id="GO:0003743">
    <property type="term" value="F:translation initiation factor activity"/>
    <property type="evidence" value="ECO:0007669"/>
    <property type="project" value="UniProtKB-KW"/>
</dbReference>
<feature type="transmembrane region" description="Helical" evidence="5">
    <location>
        <begin position="34"/>
        <end position="54"/>
    </location>
</feature>
<evidence type="ECO:0000256" key="5">
    <source>
        <dbReference type="SAM" id="Phobius"/>
    </source>
</evidence>
<dbReference type="InterPro" id="IPR056555">
    <property type="entry name" value="NFD4_C"/>
</dbReference>
<evidence type="ECO:0000256" key="4">
    <source>
        <dbReference type="ARBA" id="ARBA00023136"/>
    </source>
</evidence>
<sequence>MWTRLVHLVGIIQCFLGYFLIWAFVIGLITRPPVAAMCLFMLLAAHAMSFFNTANVVTSVRNFPDHSGIAVGIMKECPRECGVLDFVLCHGVWHGFGARFTTVNNLGQIGESLGYSSSEANTLVSLWSIWNFLGGFGAGYVSDHFLYVKRLARPLFMVLTLATMSVGNAVIAYGLPGTLYAGSILVGVCYGSQWSLMPTIVSEIFGVRHMGTIFNTITVASPVGSCIFSMGVVGYIYDSEASESGCKGSHCFMLSFLIMASATLLGSLAALALFYRAKRFYSQVILGRLLHSL</sequence>
<dbReference type="GO" id="GO:0022857">
    <property type="term" value="F:transmembrane transporter activity"/>
    <property type="evidence" value="ECO:0007669"/>
    <property type="project" value="InterPro"/>
</dbReference>
<dbReference type="PANTHER" id="PTHR21576:SF133">
    <property type="entry name" value="NODULIN-LIKE DOMAIN-CONTAINING PROTEIN"/>
    <property type="match status" value="1"/>
</dbReference>
<accession>A0A6A3ASY9</accession>
<dbReference type="Proteomes" id="UP000436088">
    <property type="component" value="Unassembled WGS sequence"/>
</dbReference>
<evidence type="ECO:0000313" key="8">
    <source>
        <dbReference type="Proteomes" id="UP000436088"/>
    </source>
</evidence>
<keyword evidence="8" id="KW-1185">Reference proteome</keyword>
<feature type="domain" description="Major facilitator superfamily (MFS) profile" evidence="6">
    <location>
        <begin position="83"/>
        <end position="293"/>
    </location>
</feature>
<comment type="caution">
    <text evidence="7">The sequence shown here is derived from an EMBL/GenBank/DDBJ whole genome shotgun (WGS) entry which is preliminary data.</text>
</comment>
<dbReference type="Pfam" id="PF06813">
    <property type="entry name" value="Nodulin-like"/>
    <property type="match status" value="1"/>
</dbReference>
<dbReference type="EMBL" id="VEPZ02000964">
    <property type="protein sequence ID" value="KAE8707396.1"/>
    <property type="molecule type" value="Genomic_DNA"/>
</dbReference>
<dbReference type="AlphaFoldDB" id="A0A6A3ASY9"/>
<feature type="transmembrane region" description="Helical" evidence="5">
    <location>
        <begin position="154"/>
        <end position="173"/>
    </location>
</feature>